<sequence length="89" mass="9844">MVKERESNCAKVYALLLMPHAAILFFFNFMIGGIKLILSGGNKERVDNAKRHVVNAVIGAVIVFSTWAILGLIQDFFGINLLTIQIPVL</sequence>
<reference evidence="2 3" key="1">
    <citation type="journal article" date="2015" name="Nature">
        <title>rRNA introns, odd ribosomes, and small enigmatic genomes across a large radiation of phyla.</title>
        <authorList>
            <person name="Brown C.T."/>
            <person name="Hug L.A."/>
            <person name="Thomas B.C."/>
            <person name="Sharon I."/>
            <person name="Castelle C.J."/>
            <person name="Singh A."/>
            <person name="Wilkins M.J."/>
            <person name="Williams K.H."/>
            <person name="Banfield J.F."/>
        </authorList>
    </citation>
    <scope>NUCLEOTIDE SEQUENCE [LARGE SCALE GENOMIC DNA]</scope>
</reference>
<dbReference type="Pfam" id="PF18895">
    <property type="entry name" value="T4SS_pilin"/>
    <property type="match status" value="1"/>
</dbReference>
<feature type="transmembrane region" description="Helical" evidence="1">
    <location>
        <begin position="52"/>
        <end position="73"/>
    </location>
</feature>
<feature type="transmembrane region" description="Helical" evidence="1">
    <location>
        <begin position="12"/>
        <end position="31"/>
    </location>
</feature>
<keyword evidence="1" id="KW-0472">Membrane</keyword>
<protein>
    <submittedName>
        <fullName evidence="2">Uncharacterized protein</fullName>
    </submittedName>
</protein>
<evidence type="ECO:0000313" key="2">
    <source>
        <dbReference type="EMBL" id="KKR29600.1"/>
    </source>
</evidence>
<gene>
    <name evidence="2" type="ORF">UT61_C0027G0009</name>
</gene>
<evidence type="ECO:0000256" key="1">
    <source>
        <dbReference type="SAM" id="Phobius"/>
    </source>
</evidence>
<dbReference type="InterPro" id="IPR043993">
    <property type="entry name" value="T4SS_pilin"/>
</dbReference>
<name>A0A0G0S4I1_9BACT</name>
<keyword evidence="1" id="KW-1133">Transmembrane helix</keyword>
<proteinExistence type="predicted"/>
<evidence type="ECO:0000313" key="3">
    <source>
        <dbReference type="Proteomes" id="UP000034793"/>
    </source>
</evidence>
<keyword evidence="1" id="KW-0812">Transmembrane</keyword>
<accession>A0A0G0S4I1</accession>
<comment type="caution">
    <text evidence="2">The sequence shown here is derived from an EMBL/GenBank/DDBJ whole genome shotgun (WGS) entry which is preliminary data.</text>
</comment>
<dbReference type="Proteomes" id="UP000034793">
    <property type="component" value="Unassembled WGS sequence"/>
</dbReference>
<dbReference type="EMBL" id="LBXL01000027">
    <property type="protein sequence ID" value="KKR29600.1"/>
    <property type="molecule type" value="Genomic_DNA"/>
</dbReference>
<dbReference type="AlphaFoldDB" id="A0A0G0S4I1"/>
<organism evidence="2 3">
    <name type="scientific">Candidatus Woesebacteria bacterium GW2011_GWA1_39_8</name>
    <dbReference type="NCBI Taxonomy" id="1618552"/>
    <lineage>
        <taxon>Bacteria</taxon>
        <taxon>Candidatus Woeseibacteriota</taxon>
    </lineage>
</organism>